<name>A0A0N7J800_PHOVU</name>
<proteinExistence type="predicted"/>
<protein>
    <submittedName>
        <fullName evidence="1">Uncharacterized protein</fullName>
    </submittedName>
</protein>
<evidence type="ECO:0000313" key="2">
    <source>
        <dbReference type="Proteomes" id="UP000061587"/>
    </source>
</evidence>
<reference evidence="2" key="1">
    <citation type="submission" date="2015-10" db="EMBL/GenBank/DDBJ databases">
        <title>Extensive mobilome-driven genome diversification in gut-associated Bacteroides vulgatus mpk.</title>
        <authorList>
            <person name="Beier S."/>
            <person name="Lange A."/>
            <person name="Huson D.H."/>
            <person name="Frick J.-S."/>
            <person name="Autenrieth I.B."/>
        </authorList>
    </citation>
    <scope>NUCLEOTIDE SEQUENCE [LARGE SCALE GENOMIC DNA]</scope>
    <source>
        <strain evidence="2">mpk</strain>
    </source>
</reference>
<dbReference type="Proteomes" id="UP000061587">
    <property type="component" value="Chromosome"/>
</dbReference>
<accession>A0A0N7J800</accession>
<organism evidence="1 2">
    <name type="scientific">Phocaeicola vulgatus</name>
    <name type="common">Bacteroides vulgatus</name>
    <dbReference type="NCBI Taxonomy" id="821"/>
    <lineage>
        <taxon>Bacteria</taxon>
        <taxon>Pseudomonadati</taxon>
        <taxon>Bacteroidota</taxon>
        <taxon>Bacteroidia</taxon>
        <taxon>Bacteroidales</taxon>
        <taxon>Bacteroidaceae</taxon>
        <taxon>Phocaeicola</taxon>
    </lineage>
</organism>
<gene>
    <name evidence="1" type="ORF">BvMPK_4034</name>
</gene>
<dbReference type="EMBL" id="CP013020">
    <property type="protein sequence ID" value="ALK86586.1"/>
    <property type="molecule type" value="Genomic_DNA"/>
</dbReference>
<dbReference type="AlphaFoldDB" id="A0A0N7J800"/>
<reference evidence="1 2" key="2">
    <citation type="journal article" date="2016" name="Genome Biol. Evol.">
        <title>Extensive mobilome-driven genome diversification in mouse gut-associated Bacteroides vulgatus mpk.</title>
        <authorList>
            <person name="Lange A."/>
            <person name="Beier S."/>
            <person name="Steimle A."/>
            <person name="Autenrieth I.B."/>
            <person name="Huson D.H."/>
            <person name="Frick J.S."/>
        </authorList>
    </citation>
    <scope>NUCLEOTIDE SEQUENCE [LARGE SCALE GENOMIC DNA]</scope>
    <source>
        <strain evidence="2">mpk</strain>
    </source>
</reference>
<sequence>MGKKKVIENCVGTVTVSTRIQNGTITTTYQFKAGFATHNWTAKRAKDVVQQMKSGVKEMIFADKEHFGITDTSKVTFYGGVKVLECDYILEKKHIINH</sequence>
<evidence type="ECO:0000313" key="1">
    <source>
        <dbReference type="EMBL" id="ALK86586.1"/>
    </source>
</evidence>
<dbReference type="PATRIC" id="fig|821.40.peg.4841"/>